<evidence type="ECO:0000259" key="14">
    <source>
        <dbReference type="Pfam" id="PF17039"/>
    </source>
</evidence>
<evidence type="ECO:0000256" key="3">
    <source>
        <dbReference type="ARBA" id="ARBA00008919"/>
    </source>
</evidence>
<dbReference type="GO" id="GO:0032580">
    <property type="term" value="C:Golgi cisterna membrane"/>
    <property type="evidence" value="ECO:0007669"/>
    <property type="project" value="UniProtKB-SubCell"/>
</dbReference>
<evidence type="ECO:0000259" key="13">
    <source>
        <dbReference type="Pfam" id="PF00852"/>
    </source>
</evidence>
<evidence type="ECO:0000256" key="6">
    <source>
        <dbReference type="ARBA" id="ARBA00022692"/>
    </source>
</evidence>
<dbReference type="AlphaFoldDB" id="A0AAV1JDC1"/>
<dbReference type="InterPro" id="IPR038577">
    <property type="entry name" value="GT10-like_C_sf"/>
</dbReference>
<dbReference type="Pfam" id="PF00852">
    <property type="entry name" value="Glyco_transf_10"/>
    <property type="match status" value="1"/>
</dbReference>
<reference evidence="15 16" key="1">
    <citation type="submission" date="2023-11" db="EMBL/GenBank/DDBJ databases">
        <authorList>
            <person name="Okamura Y."/>
        </authorList>
    </citation>
    <scope>NUCLEOTIDE SEQUENCE [LARGE SCALE GENOMIC DNA]</scope>
</reference>
<evidence type="ECO:0000256" key="7">
    <source>
        <dbReference type="ARBA" id="ARBA00022968"/>
    </source>
</evidence>
<dbReference type="EMBL" id="CAVLEF010000009">
    <property type="protein sequence ID" value="CAK1547324.1"/>
    <property type="molecule type" value="Genomic_DNA"/>
</dbReference>
<evidence type="ECO:0000256" key="10">
    <source>
        <dbReference type="ARBA" id="ARBA00023136"/>
    </source>
</evidence>
<keyword evidence="7" id="KW-0735">Signal-anchor</keyword>
<comment type="pathway">
    <text evidence="2">Protein modification; protein glycosylation.</text>
</comment>
<name>A0AAV1JDC1_9NEOP</name>
<keyword evidence="8" id="KW-1133">Transmembrane helix</keyword>
<keyword evidence="11" id="KW-0325">Glycoprotein</keyword>
<dbReference type="EC" id="2.4.1.-" evidence="12"/>
<dbReference type="Proteomes" id="UP001497472">
    <property type="component" value="Unassembled WGS sequence"/>
</dbReference>
<evidence type="ECO:0000256" key="1">
    <source>
        <dbReference type="ARBA" id="ARBA00004447"/>
    </source>
</evidence>
<keyword evidence="16" id="KW-1185">Reference proteome</keyword>
<dbReference type="Pfam" id="PF17039">
    <property type="entry name" value="Glyco_tran_10_N"/>
    <property type="match status" value="1"/>
</dbReference>
<keyword evidence="10" id="KW-0472">Membrane</keyword>
<comment type="caution">
    <text evidence="15">The sequence shown here is derived from an EMBL/GenBank/DDBJ whole genome shotgun (WGS) entry which is preliminary data.</text>
</comment>
<dbReference type="InterPro" id="IPR055270">
    <property type="entry name" value="Glyco_tran_10_C"/>
</dbReference>
<evidence type="ECO:0000256" key="4">
    <source>
        <dbReference type="ARBA" id="ARBA00022676"/>
    </source>
</evidence>
<evidence type="ECO:0000313" key="15">
    <source>
        <dbReference type="EMBL" id="CAK1547324.1"/>
    </source>
</evidence>
<gene>
    <name evidence="15" type="ORF">LNINA_LOCUS6804</name>
</gene>
<keyword evidence="6 12" id="KW-0812">Transmembrane</keyword>
<dbReference type="InterPro" id="IPR031481">
    <property type="entry name" value="Glyco_tran_10_N"/>
</dbReference>
<keyword evidence="4 12" id="KW-0328">Glycosyltransferase</keyword>
<dbReference type="GO" id="GO:0008417">
    <property type="term" value="F:fucosyltransferase activity"/>
    <property type="evidence" value="ECO:0007669"/>
    <property type="project" value="InterPro"/>
</dbReference>
<evidence type="ECO:0000256" key="12">
    <source>
        <dbReference type="RuleBase" id="RU003832"/>
    </source>
</evidence>
<dbReference type="Gene3D" id="3.40.50.11660">
    <property type="entry name" value="Glycosyl transferase family 10, C-terminal domain"/>
    <property type="match status" value="1"/>
</dbReference>
<keyword evidence="5 12" id="KW-0808">Transferase</keyword>
<organism evidence="15 16">
    <name type="scientific">Leptosia nina</name>
    <dbReference type="NCBI Taxonomy" id="320188"/>
    <lineage>
        <taxon>Eukaryota</taxon>
        <taxon>Metazoa</taxon>
        <taxon>Ecdysozoa</taxon>
        <taxon>Arthropoda</taxon>
        <taxon>Hexapoda</taxon>
        <taxon>Insecta</taxon>
        <taxon>Pterygota</taxon>
        <taxon>Neoptera</taxon>
        <taxon>Endopterygota</taxon>
        <taxon>Lepidoptera</taxon>
        <taxon>Glossata</taxon>
        <taxon>Ditrysia</taxon>
        <taxon>Papilionoidea</taxon>
        <taxon>Pieridae</taxon>
        <taxon>Pierinae</taxon>
        <taxon>Leptosia</taxon>
    </lineage>
</organism>
<keyword evidence="9 12" id="KW-0333">Golgi apparatus</keyword>
<evidence type="ECO:0000256" key="8">
    <source>
        <dbReference type="ARBA" id="ARBA00022989"/>
    </source>
</evidence>
<proteinExistence type="inferred from homology"/>
<evidence type="ECO:0000313" key="16">
    <source>
        <dbReference type="Proteomes" id="UP001497472"/>
    </source>
</evidence>
<dbReference type="PANTHER" id="PTHR48438">
    <property type="entry name" value="ALPHA-(1,3)-FUCOSYLTRANSFERASE C-RELATED"/>
    <property type="match status" value="1"/>
</dbReference>
<evidence type="ECO:0000256" key="9">
    <source>
        <dbReference type="ARBA" id="ARBA00023034"/>
    </source>
</evidence>
<comment type="subcellular location">
    <subcellularLocation>
        <location evidence="1 12">Golgi apparatus</location>
        <location evidence="1 12">Golgi stack membrane</location>
        <topology evidence="1 12">Single-pass type II membrane protein</topology>
    </subcellularLocation>
</comment>
<comment type="similarity">
    <text evidence="3 12">Belongs to the glycosyltransferase 10 family.</text>
</comment>
<evidence type="ECO:0000256" key="11">
    <source>
        <dbReference type="ARBA" id="ARBA00023180"/>
    </source>
</evidence>
<dbReference type="PANTHER" id="PTHR48438:SF1">
    <property type="entry name" value="ALPHA-(1,3)-FUCOSYLTRANSFERASE C-RELATED"/>
    <property type="match status" value="1"/>
</dbReference>
<feature type="domain" description="Fucosyltransferase N-terminal" evidence="14">
    <location>
        <begin position="25"/>
        <end position="141"/>
    </location>
</feature>
<accession>A0AAV1JDC1</accession>
<feature type="domain" description="Fucosyltransferase C-terminal" evidence="13">
    <location>
        <begin position="179"/>
        <end position="362"/>
    </location>
</feature>
<evidence type="ECO:0000256" key="5">
    <source>
        <dbReference type="ARBA" id="ARBA00022679"/>
    </source>
</evidence>
<dbReference type="InterPro" id="IPR001503">
    <property type="entry name" value="Glyco_trans_10"/>
</dbReference>
<evidence type="ECO:0000256" key="2">
    <source>
        <dbReference type="ARBA" id="ARBA00004922"/>
    </source>
</evidence>
<sequence>MLGKKETNLLTPLPEVNNVKEHVQTTKYILQWTLQHTVPFVYMGQGKDGFISRGCKYTNCIVTNNRSLLGDYTKFDVIVFNGPEVVTLDNNSLPQRRSLHQKFVFGSIESADNYPICSDRLDNFFNWTWTYKLSSDARWGYMIVRDEKKQIVGPNINMQWLDDAKMKPVSQEVKEVLLKKTKAAAWFVSNCLSKSRRNEFALDLAMELTKYDLTIDVFGHCGNLECPRDKEEHCDEMLKSDYYFYLSFENSLAEDYVTEKVLHALKHLTVPIVFGGANYTRFMPNGSYLNARELGVKKLAKIINDLIENQEDYIEYFKWTNHYSYHTRAESIETDDYCGFCSILFNEELVKKETVYKDFRKWWDPPLRC</sequence>
<dbReference type="SUPFAM" id="SSF53756">
    <property type="entry name" value="UDP-Glycosyltransferase/glycogen phosphorylase"/>
    <property type="match status" value="1"/>
</dbReference>
<protein>
    <recommendedName>
        <fullName evidence="12">Fucosyltransferase</fullName>
        <ecNumber evidence="12">2.4.1.-</ecNumber>
    </recommendedName>
</protein>